<organism evidence="10 11">
    <name type="scientific">Massilia aurea</name>
    <dbReference type="NCBI Taxonomy" id="373040"/>
    <lineage>
        <taxon>Bacteria</taxon>
        <taxon>Pseudomonadati</taxon>
        <taxon>Pseudomonadota</taxon>
        <taxon>Betaproteobacteria</taxon>
        <taxon>Burkholderiales</taxon>
        <taxon>Oxalobacteraceae</taxon>
        <taxon>Telluria group</taxon>
        <taxon>Massilia</taxon>
    </lineage>
</organism>
<feature type="transmembrane region" description="Helical" evidence="8">
    <location>
        <begin position="383"/>
        <end position="402"/>
    </location>
</feature>
<keyword evidence="11" id="KW-1185">Reference proteome</keyword>
<keyword evidence="3" id="KW-0328">Glycosyltransferase</keyword>
<accession>A0A7W9U6T9</accession>
<gene>
    <name evidence="10" type="ORF">HD842_000794</name>
</gene>
<keyword evidence="5 8" id="KW-0812">Transmembrane</keyword>
<dbReference type="GO" id="GO:0009103">
    <property type="term" value="P:lipopolysaccharide biosynthetic process"/>
    <property type="evidence" value="ECO:0007669"/>
    <property type="project" value="UniProtKB-ARBA"/>
</dbReference>
<dbReference type="EMBL" id="JACHBX010000001">
    <property type="protein sequence ID" value="MBB6132683.1"/>
    <property type="molecule type" value="Genomic_DNA"/>
</dbReference>
<comment type="subcellular location">
    <subcellularLocation>
        <location evidence="1">Cell membrane</location>
        <topology evidence="1">Multi-pass membrane protein</topology>
    </subcellularLocation>
</comment>
<comment type="caution">
    <text evidence="10">The sequence shown here is derived from an EMBL/GenBank/DDBJ whole genome shotgun (WGS) entry which is preliminary data.</text>
</comment>
<dbReference type="RefSeq" id="WP_183551230.1">
    <property type="nucleotide sequence ID" value="NZ_JACHBX010000001.1"/>
</dbReference>
<evidence type="ECO:0000313" key="10">
    <source>
        <dbReference type="EMBL" id="MBB6132683.1"/>
    </source>
</evidence>
<evidence type="ECO:0000256" key="5">
    <source>
        <dbReference type="ARBA" id="ARBA00022692"/>
    </source>
</evidence>
<evidence type="ECO:0000256" key="2">
    <source>
        <dbReference type="ARBA" id="ARBA00022475"/>
    </source>
</evidence>
<feature type="transmembrane region" description="Helical" evidence="8">
    <location>
        <begin position="229"/>
        <end position="256"/>
    </location>
</feature>
<keyword evidence="7 8" id="KW-0472">Membrane</keyword>
<evidence type="ECO:0000256" key="4">
    <source>
        <dbReference type="ARBA" id="ARBA00022679"/>
    </source>
</evidence>
<dbReference type="Pfam" id="PF13231">
    <property type="entry name" value="PMT_2"/>
    <property type="match status" value="1"/>
</dbReference>
<feature type="domain" description="Glycosyltransferase RgtA/B/C/D-like" evidence="9">
    <location>
        <begin position="140"/>
        <end position="256"/>
    </location>
</feature>
<sequence length="535" mass="59275">MAIAFIILGFIYFNLLHADAVFLGSHYKPRMDSFAIITLSALCMGFALLLPGTPRFPEQQQYSLSVLLILTMACCAVVGFYSFTNHAWCADEYAYLFEADTFKALRLWNSPPPLGDAQSTYYIWVKDGKWVAQYPPGWPLILALFGGSFPTGRLANGACTLVAAYAVYELVKARANREAAWLAVLFFVISPFVLFHGGSLFSHTSAAALAALTMLVSHKVRQSPRTGLLIALGVCIGMLGITRNVAALAVIVAVTVEQARGGRLVSKAMLITLGGAPFLIGLLAYQYAITGHPTMPVYWYAGRTVDHLYFDLPSILIGLRHTAVHHAELALFTSPLIHVIWLAALWKIIRNKRFVGADLIFPIGILIFVFYPLHPGFRIGPRYYLDFWPLAVVTIGSAIPLFHGGWRYLYRKTIALSIIYAGIMSVFLVFALRDITQSKFEMYERIKADGLTNAVVCVDTRSDREDIYAKLEGYNAARNGIELGNPDKAAQIDVIYVSCDKTTISEVKAAYPQRTLWEYKSASSRQPGILQPMQP</sequence>
<dbReference type="InterPro" id="IPR038731">
    <property type="entry name" value="RgtA/B/C-like"/>
</dbReference>
<dbReference type="GO" id="GO:0005886">
    <property type="term" value="C:plasma membrane"/>
    <property type="evidence" value="ECO:0007669"/>
    <property type="project" value="UniProtKB-SubCell"/>
</dbReference>
<keyword evidence="2" id="KW-1003">Cell membrane</keyword>
<keyword evidence="6 8" id="KW-1133">Transmembrane helix</keyword>
<proteinExistence type="predicted"/>
<evidence type="ECO:0000256" key="1">
    <source>
        <dbReference type="ARBA" id="ARBA00004651"/>
    </source>
</evidence>
<dbReference type="InterPro" id="IPR050297">
    <property type="entry name" value="LipidA_mod_glycosyltrf_83"/>
</dbReference>
<dbReference type="GO" id="GO:0016763">
    <property type="term" value="F:pentosyltransferase activity"/>
    <property type="evidence" value="ECO:0007669"/>
    <property type="project" value="TreeGrafter"/>
</dbReference>
<dbReference type="AlphaFoldDB" id="A0A7W9U6T9"/>
<feature type="transmembrane region" description="Helical" evidence="8">
    <location>
        <begin position="34"/>
        <end position="50"/>
    </location>
</feature>
<evidence type="ECO:0000313" key="11">
    <source>
        <dbReference type="Proteomes" id="UP000540787"/>
    </source>
</evidence>
<evidence type="ECO:0000256" key="8">
    <source>
        <dbReference type="SAM" id="Phobius"/>
    </source>
</evidence>
<keyword evidence="4" id="KW-0808">Transferase</keyword>
<evidence type="ECO:0000259" key="9">
    <source>
        <dbReference type="Pfam" id="PF13231"/>
    </source>
</evidence>
<dbReference type="Proteomes" id="UP000540787">
    <property type="component" value="Unassembled WGS sequence"/>
</dbReference>
<feature type="transmembrane region" description="Helical" evidence="8">
    <location>
        <begin position="62"/>
        <end position="83"/>
    </location>
</feature>
<feature type="transmembrane region" description="Helical" evidence="8">
    <location>
        <begin position="268"/>
        <end position="288"/>
    </location>
</feature>
<evidence type="ECO:0000256" key="6">
    <source>
        <dbReference type="ARBA" id="ARBA00022989"/>
    </source>
</evidence>
<feature type="transmembrane region" description="Helical" evidence="8">
    <location>
        <begin position="329"/>
        <end position="348"/>
    </location>
</feature>
<feature type="transmembrane region" description="Helical" evidence="8">
    <location>
        <begin position="140"/>
        <end position="167"/>
    </location>
</feature>
<dbReference type="PANTHER" id="PTHR33908">
    <property type="entry name" value="MANNOSYLTRANSFERASE YKCB-RELATED"/>
    <property type="match status" value="1"/>
</dbReference>
<evidence type="ECO:0000256" key="7">
    <source>
        <dbReference type="ARBA" id="ARBA00023136"/>
    </source>
</evidence>
<feature type="transmembrane region" description="Helical" evidence="8">
    <location>
        <begin position="179"/>
        <end position="195"/>
    </location>
</feature>
<evidence type="ECO:0000256" key="3">
    <source>
        <dbReference type="ARBA" id="ARBA00022676"/>
    </source>
</evidence>
<feature type="transmembrane region" description="Helical" evidence="8">
    <location>
        <begin position="354"/>
        <end position="371"/>
    </location>
</feature>
<reference evidence="10 11" key="1">
    <citation type="submission" date="2020-08" db="EMBL/GenBank/DDBJ databases">
        <title>The Agave Microbiome: Exploring the role of microbial communities in plant adaptations to desert environments.</title>
        <authorList>
            <person name="Partida-Martinez L.P."/>
        </authorList>
    </citation>
    <scope>NUCLEOTIDE SEQUENCE [LARGE SCALE GENOMIC DNA]</scope>
    <source>
        <strain evidence="10 11">AT3.2</strain>
    </source>
</reference>
<feature type="transmembrane region" description="Helical" evidence="8">
    <location>
        <begin position="414"/>
        <end position="432"/>
    </location>
</feature>
<protein>
    <recommendedName>
        <fullName evidence="9">Glycosyltransferase RgtA/B/C/D-like domain-containing protein</fullName>
    </recommendedName>
</protein>
<dbReference type="PANTHER" id="PTHR33908:SF11">
    <property type="entry name" value="MEMBRANE PROTEIN"/>
    <property type="match status" value="1"/>
</dbReference>
<name>A0A7W9U6T9_9BURK</name>